<accession>A0ABD3PZN6</accession>
<feature type="transmembrane region" description="Helical" evidence="1">
    <location>
        <begin position="12"/>
        <end position="30"/>
    </location>
</feature>
<protein>
    <submittedName>
        <fullName evidence="2">Uncharacterized protein</fullName>
    </submittedName>
</protein>
<reference evidence="2 3" key="1">
    <citation type="submission" date="2024-10" db="EMBL/GenBank/DDBJ databases">
        <title>Updated reference genomes for cyclostephanoid diatoms.</title>
        <authorList>
            <person name="Roberts W.R."/>
            <person name="Alverson A.J."/>
        </authorList>
    </citation>
    <scope>NUCLEOTIDE SEQUENCE [LARGE SCALE GENOMIC DNA]</scope>
    <source>
        <strain evidence="2 3">AJA010-31</strain>
    </source>
</reference>
<keyword evidence="1" id="KW-0812">Transmembrane</keyword>
<sequence>MIIINENIIKAAHRLFLLLILISIILLAPWPQRNDDSPNSLLEWISAHLLSQKSKPSHATTSPHNYHTKSHKHDEKDDINTLFLHGLARGFYDIGIVLVAWFSFMCIVGGACRAYLCMEECWNRRFYSVLPLFREEGGDSEADTSVETGEFDMRQIRRGETVDRFETDD</sequence>
<name>A0ABD3PZN6_9STRA</name>
<dbReference type="EMBL" id="JALLPJ020000396">
    <property type="protein sequence ID" value="KAL3793370.1"/>
    <property type="molecule type" value="Genomic_DNA"/>
</dbReference>
<dbReference type="Proteomes" id="UP001530400">
    <property type="component" value="Unassembled WGS sequence"/>
</dbReference>
<gene>
    <name evidence="2" type="ORF">ACHAWO_002571</name>
</gene>
<keyword evidence="1" id="KW-1133">Transmembrane helix</keyword>
<keyword evidence="1" id="KW-0472">Membrane</keyword>
<evidence type="ECO:0000313" key="3">
    <source>
        <dbReference type="Proteomes" id="UP001530400"/>
    </source>
</evidence>
<evidence type="ECO:0000256" key="1">
    <source>
        <dbReference type="SAM" id="Phobius"/>
    </source>
</evidence>
<proteinExistence type="predicted"/>
<dbReference type="AlphaFoldDB" id="A0ABD3PZN6"/>
<evidence type="ECO:0000313" key="2">
    <source>
        <dbReference type="EMBL" id="KAL3793370.1"/>
    </source>
</evidence>
<feature type="transmembrane region" description="Helical" evidence="1">
    <location>
        <begin position="94"/>
        <end position="116"/>
    </location>
</feature>
<comment type="caution">
    <text evidence="2">The sequence shown here is derived from an EMBL/GenBank/DDBJ whole genome shotgun (WGS) entry which is preliminary data.</text>
</comment>
<keyword evidence="3" id="KW-1185">Reference proteome</keyword>
<organism evidence="2 3">
    <name type="scientific">Cyclotella atomus</name>
    <dbReference type="NCBI Taxonomy" id="382360"/>
    <lineage>
        <taxon>Eukaryota</taxon>
        <taxon>Sar</taxon>
        <taxon>Stramenopiles</taxon>
        <taxon>Ochrophyta</taxon>
        <taxon>Bacillariophyta</taxon>
        <taxon>Coscinodiscophyceae</taxon>
        <taxon>Thalassiosirophycidae</taxon>
        <taxon>Stephanodiscales</taxon>
        <taxon>Stephanodiscaceae</taxon>
        <taxon>Cyclotella</taxon>
    </lineage>
</organism>